<dbReference type="EMBL" id="JBAMIC010000004">
    <property type="protein sequence ID" value="KAK7108785.1"/>
    <property type="molecule type" value="Genomic_DNA"/>
</dbReference>
<reference evidence="7 8" key="1">
    <citation type="submission" date="2024-02" db="EMBL/GenBank/DDBJ databases">
        <title>Chromosome-scale genome assembly of the rough periwinkle Littorina saxatilis.</title>
        <authorList>
            <person name="De Jode A."/>
            <person name="Faria R."/>
            <person name="Formenti G."/>
            <person name="Sims Y."/>
            <person name="Smith T.P."/>
            <person name="Tracey A."/>
            <person name="Wood J.M.D."/>
            <person name="Zagrodzka Z.B."/>
            <person name="Johannesson K."/>
            <person name="Butlin R.K."/>
            <person name="Leder E.H."/>
        </authorList>
    </citation>
    <scope>NUCLEOTIDE SEQUENCE [LARGE SCALE GENOMIC DNA]</scope>
    <source>
        <strain evidence="7">Snail1</strain>
        <tissue evidence="7">Muscle</tissue>
    </source>
</reference>
<dbReference type="AlphaFoldDB" id="A0AAN9GJ98"/>
<keyword evidence="2 6" id="KW-0812">Transmembrane</keyword>
<keyword evidence="3 6" id="KW-1133">Transmembrane helix</keyword>
<dbReference type="Proteomes" id="UP001374579">
    <property type="component" value="Unassembled WGS sequence"/>
</dbReference>
<dbReference type="PANTHER" id="PTHR21421">
    <property type="entry name" value="GUSTATORY RECEPTOR"/>
    <property type="match status" value="1"/>
</dbReference>
<gene>
    <name evidence="7" type="ORF">V1264_016454</name>
</gene>
<dbReference type="GO" id="GO:0051606">
    <property type="term" value="P:detection of stimulus"/>
    <property type="evidence" value="ECO:0007669"/>
    <property type="project" value="UniProtKB-ARBA"/>
</dbReference>
<evidence type="ECO:0000256" key="6">
    <source>
        <dbReference type="SAM" id="Phobius"/>
    </source>
</evidence>
<evidence type="ECO:0000313" key="7">
    <source>
        <dbReference type="EMBL" id="KAK7108785.1"/>
    </source>
</evidence>
<comment type="caution">
    <text evidence="7">The sequence shown here is derived from an EMBL/GenBank/DDBJ whole genome shotgun (WGS) entry which is preliminary data.</text>
</comment>
<evidence type="ECO:0000256" key="2">
    <source>
        <dbReference type="ARBA" id="ARBA00022692"/>
    </source>
</evidence>
<dbReference type="InterPro" id="IPR013604">
    <property type="entry name" value="7TM_chemorcpt"/>
</dbReference>
<name>A0AAN9GJ98_9CAEN</name>
<keyword evidence="4 6" id="KW-0472">Membrane</keyword>
<feature type="transmembrane region" description="Helical" evidence="6">
    <location>
        <begin position="119"/>
        <end position="140"/>
    </location>
</feature>
<feature type="transmembrane region" description="Helical" evidence="6">
    <location>
        <begin position="342"/>
        <end position="368"/>
    </location>
</feature>
<dbReference type="GO" id="GO:0016020">
    <property type="term" value="C:membrane"/>
    <property type="evidence" value="ECO:0007669"/>
    <property type="project" value="UniProtKB-SubCell"/>
</dbReference>
<organism evidence="7 8">
    <name type="scientific">Littorina saxatilis</name>
    <dbReference type="NCBI Taxonomy" id="31220"/>
    <lineage>
        <taxon>Eukaryota</taxon>
        <taxon>Metazoa</taxon>
        <taxon>Spiralia</taxon>
        <taxon>Lophotrochozoa</taxon>
        <taxon>Mollusca</taxon>
        <taxon>Gastropoda</taxon>
        <taxon>Caenogastropoda</taxon>
        <taxon>Littorinimorpha</taxon>
        <taxon>Littorinoidea</taxon>
        <taxon>Littorinidae</taxon>
        <taxon>Littorina</taxon>
    </lineage>
</organism>
<evidence type="ECO:0000256" key="3">
    <source>
        <dbReference type="ARBA" id="ARBA00022989"/>
    </source>
</evidence>
<evidence type="ECO:0000256" key="5">
    <source>
        <dbReference type="ARBA" id="ARBA00023170"/>
    </source>
</evidence>
<evidence type="ECO:0000256" key="4">
    <source>
        <dbReference type="ARBA" id="ARBA00023136"/>
    </source>
</evidence>
<protein>
    <recommendedName>
        <fullName evidence="9">Gustatory receptor</fullName>
    </recommendedName>
</protein>
<keyword evidence="8" id="KW-1185">Reference proteome</keyword>
<dbReference type="Pfam" id="PF08395">
    <property type="entry name" value="7tm_7"/>
    <property type="match status" value="1"/>
</dbReference>
<feature type="transmembrane region" description="Helical" evidence="6">
    <location>
        <begin position="60"/>
        <end position="79"/>
    </location>
</feature>
<feature type="transmembrane region" description="Helical" evidence="6">
    <location>
        <begin position="25"/>
        <end position="48"/>
    </location>
</feature>
<proteinExistence type="predicted"/>
<accession>A0AAN9GJ98</accession>
<feature type="transmembrane region" description="Helical" evidence="6">
    <location>
        <begin position="242"/>
        <end position="262"/>
    </location>
</feature>
<sequence>MILSGLYVPIPTLWSLHTKKERLQFVVCVTAAVISISAPLWGVCLMARSLVGEDPLSGEAMFKFGSIIFFALNFYLALFQGLDVCRHFKAWLEGLESYQNSYTTAENGETERLGRVMRIVTCVFMLVMMLIFIAIVVSAGDRLFDVMYFFKIEAKYDDTYFAFASFSIALVHYEFLRPCAALLLFLVISNLIAREVRRLNDDLLHEKLDKLQSSPQQLESYRLRHVSLCTLISDANRCLRHFLFAVYVFGTPFILLYMRGNLGTKAAGELKEMSDYWSVFDILQISVIIAVVTVVGAWISHLMHLPHEFLFKLNVQKMTGRASESVSMFLCRLQGQSLGFHVMHLFAVDTSTILMICGTFVTYAVVIIQFQPEVSGSCTATLDTSAVTWSSDASTLPAINISMA</sequence>
<evidence type="ECO:0008006" key="9">
    <source>
        <dbReference type="Google" id="ProtNLM"/>
    </source>
</evidence>
<evidence type="ECO:0000256" key="1">
    <source>
        <dbReference type="ARBA" id="ARBA00004141"/>
    </source>
</evidence>
<dbReference type="PANTHER" id="PTHR21421:SF29">
    <property type="entry name" value="GUSTATORY RECEPTOR 5A FOR TREHALOSE-RELATED"/>
    <property type="match status" value="1"/>
</dbReference>
<evidence type="ECO:0000313" key="8">
    <source>
        <dbReference type="Proteomes" id="UP001374579"/>
    </source>
</evidence>
<dbReference type="GO" id="GO:0038023">
    <property type="term" value="F:signaling receptor activity"/>
    <property type="evidence" value="ECO:0007669"/>
    <property type="project" value="UniProtKB-ARBA"/>
</dbReference>
<feature type="transmembrane region" description="Helical" evidence="6">
    <location>
        <begin position="282"/>
        <end position="303"/>
    </location>
</feature>
<dbReference type="GO" id="GO:0050909">
    <property type="term" value="P:sensory perception of taste"/>
    <property type="evidence" value="ECO:0007669"/>
    <property type="project" value="InterPro"/>
</dbReference>
<comment type="subcellular location">
    <subcellularLocation>
        <location evidence="1">Membrane</location>
        <topology evidence="1">Multi-pass membrane protein</topology>
    </subcellularLocation>
</comment>
<feature type="transmembrane region" description="Helical" evidence="6">
    <location>
        <begin position="160"/>
        <end position="188"/>
    </location>
</feature>
<keyword evidence="5" id="KW-0675">Receptor</keyword>